<name>A0ABD3BYD2_9LAMI</name>
<feature type="region of interest" description="Disordered" evidence="1">
    <location>
        <begin position="52"/>
        <end position="81"/>
    </location>
</feature>
<protein>
    <recommendedName>
        <fullName evidence="4">Late embryogenesis abundant protein LEA-2 subgroup domain-containing protein</fullName>
    </recommendedName>
</protein>
<dbReference type="EMBL" id="JAVIJP010000060">
    <property type="protein sequence ID" value="KAL3622508.1"/>
    <property type="molecule type" value="Genomic_DNA"/>
</dbReference>
<organism evidence="2 3">
    <name type="scientific">Castilleja foliolosa</name>
    <dbReference type="NCBI Taxonomy" id="1961234"/>
    <lineage>
        <taxon>Eukaryota</taxon>
        <taxon>Viridiplantae</taxon>
        <taxon>Streptophyta</taxon>
        <taxon>Embryophyta</taxon>
        <taxon>Tracheophyta</taxon>
        <taxon>Spermatophyta</taxon>
        <taxon>Magnoliopsida</taxon>
        <taxon>eudicotyledons</taxon>
        <taxon>Gunneridae</taxon>
        <taxon>Pentapetalae</taxon>
        <taxon>asterids</taxon>
        <taxon>lamiids</taxon>
        <taxon>Lamiales</taxon>
        <taxon>Orobanchaceae</taxon>
        <taxon>Pedicularideae</taxon>
        <taxon>Castillejinae</taxon>
        <taxon>Castilleja</taxon>
    </lineage>
</organism>
<reference evidence="3" key="1">
    <citation type="journal article" date="2024" name="IScience">
        <title>Strigolactones Initiate the Formation of Haustorium-like Structures in Castilleja.</title>
        <authorList>
            <person name="Buerger M."/>
            <person name="Peterson D."/>
            <person name="Chory J."/>
        </authorList>
    </citation>
    <scope>NUCLEOTIDE SEQUENCE [LARGE SCALE GENOMIC DNA]</scope>
</reference>
<dbReference type="Proteomes" id="UP001632038">
    <property type="component" value="Unassembled WGS sequence"/>
</dbReference>
<evidence type="ECO:0000313" key="2">
    <source>
        <dbReference type="EMBL" id="KAL3622508.1"/>
    </source>
</evidence>
<feature type="compositionally biased region" description="Polar residues" evidence="1">
    <location>
        <begin position="52"/>
        <end position="79"/>
    </location>
</feature>
<gene>
    <name evidence="2" type="ORF">CASFOL_033919</name>
</gene>
<dbReference type="InterPro" id="IPR055276">
    <property type="entry name" value="NHL41-like"/>
</dbReference>
<dbReference type="PANTHER" id="PTHR48436">
    <property type="entry name" value="2, PUTATIVE-RELATED"/>
    <property type="match status" value="1"/>
</dbReference>
<keyword evidence="3" id="KW-1185">Reference proteome</keyword>
<dbReference type="AlphaFoldDB" id="A0ABD3BYD2"/>
<evidence type="ECO:0000256" key="1">
    <source>
        <dbReference type="SAM" id="MobiDB-lite"/>
    </source>
</evidence>
<proteinExistence type="predicted"/>
<sequence>MQANYRMDMINSDEEALFRSYPYAAAAYFVQSPSTHSHANSHTDNITFYDHLTTNYQSPDNNSEPATNSGPAQSSSNGSFAKKTKYSQDLDGEKYCHVKINDVVDEDEEDDDEENEKRSGWAQYLSFGYSDSGWWVLVQLSWRFLLSLTIALTVFYVAVKPPAPKVSIKIAGIREFRLGEGVDRSGVTTKLLSCNCSMNLIIDNNSKLFALHIHPPHMELLFGHLPFAVSQMQDKEVYAGSDDITMFRLTIGTRNKAMYGAGRNMQDLLESGEGLPLVLRVSFRSTFHVIFGLFESKFHHEAQCLVVLSDQYDKKHRTQVYNSTCIIYS</sequence>
<comment type="caution">
    <text evidence="2">The sequence shown here is derived from an EMBL/GenBank/DDBJ whole genome shotgun (WGS) entry which is preliminary data.</text>
</comment>
<accession>A0ABD3BYD2</accession>
<evidence type="ECO:0000313" key="3">
    <source>
        <dbReference type="Proteomes" id="UP001632038"/>
    </source>
</evidence>
<dbReference type="PANTHER" id="PTHR48436:SF1">
    <property type="entry name" value="2, PUTATIVE-RELATED"/>
    <property type="match status" value="1"/>
</dbReference>
<evidence type="ECO:0008006" key="4">
    <source>
        <dbReference type="Google" id="ProtNLM"/>
    </source>
</evidence>